<dbReference type="GO" id="GO:0000976">
    <property type="term" value="F:transcription cis-regulatory region binding"/>
    <property type="evidence" value="ECO:0007669"/>
    <property type="project" value="TreeGrafter"/>
</dbReference>
<feature type="domain" description="ZF-HD dimerization-type" evidence="5">
    <location>
        <begin position="167"/>
        <end position="216"/>
    </location>
</feature>
<evidence type="ECO:0000256" key="4">
    <source>
        <dbReference type="SAM" id="MobiDB-lite"/>
    </source>
</evidence>
<reference evidence="6 7" key="1">
    <citation type="submission" date="2020-08" db="EMBL/GenBank/DDBJ databases">
        <title>Plant Genome Project.</title>
        <authorList>
            <person name="Zhang R.-G."/>
        </authorList>
    </citation>
    <scope>NUCLEOTIDE SEQUENCE [LARGE SCALE GENOMIC DNA]</scope>
    <source>
        <tissue evidence="6">Rhizome</tissue>
    </source>
</reference>
<dbReference type="Proteomes" id="UP000734854">
    <property type="component" value="Unassembled WGS sequence"/>
</dbReference>
<sequence length="493" mass="53598">MSTGLPPLGLPKMSNFALQLDHAHPSISTTYTCTMMVLRREAPPFVSVDLRRVAPPFDSARPILPTQPPPHGRREASPIRHLLFIWLNPTDPMKQLVDIAGSDCRGGGDRLAVGPSSSCNDNSLVSSSRGEDKNMGGGGESAAATIAMVVGGITTSQQKRGGEGGRYRECLKNHALGIGGQTVDGCGEFMAAGEEGTLDELRCAACGCHRNFHRKGTRRSRNHYIRFNGDGDGAPSPTLALLQDTDWVHSSPPPLRNRNAAATAGAALHVWRRRCARRAGGCIESSYAWHGGVRVGLQVDEEEISDQIHTGAEGQNVGLGGARGVADPEAQRADCAGVLQGHRHPASRSQGLDAQQQEHPRKRGVSVNDRTDDTSLEGAGRSRQLPARGRSQKGRRARRSRARGHGPRRTGQQRQSRCSREGGRGGEVREIPRQGSRRPRLTPRRKGEAEVAKGLASVCRRSFLVARLSSRSKGVWRRRRWWRRSMKARDQGT</sequence>
<dbReference type="GO" id="GO:0050793">
    <property type="term" value="P:regulation of developmental process"/>
    <property type="evidence" value="ECO:0007669"/>
    <property type="project" value="TreeGrafter"/>
</dbReference>
<dbReference type="EMBL" id="JACMSC010000003">
    <property type="protein sequence ID" value="KAG6527737.1"/>
    <property type="molecule type" value="Genomic_DNA"/>
</dbReference>
<dbReference type="Pfam" id="PF04770">
    <property type="entry name" value="ZF-HD_dimer"/>
    <property type="match status" value="1"/>
</dbReference>
<organism evidence="6 7">
    <name type="scientific">Zingiber officinale</name>
    <name type="common">Ginger</name>
    <name type="synonym">Amomum zingiber</name>
    <dbReference type="NCBI Taxonomy" id="94328"/>
    <lineage>
        <taxon>Eukaryota</taxon>
        <taxon>Viridiplantae</taxon>
        <taxon>Streptophyta</taxon>
        <taxon>Embryophyta</taxon>
        <taxon>Tracheophyta</taxon>
        <taxon>Spermatophyta</taxon>
        <taxon>Magnoliopsida</taxon>
        <taxon>Liliopsida</taxon>
        <taxon>Zingiberales</taxon>
        <taxon>Zingiberaceae</taxon>
        <taxon>Zingiber</taxon>
    </lineage>
</organism>
<evidence type="ECO:0000259" key="5">
    <source>
        <dbReference type="PROSITE" id="PS51523"/>
    </source>
</evidence>
<feature type="compositionally biased region" description="Basic residues" evidence="4">
    <location>
        <begin position="390"/>
        <end position="408"/>
    </location>
</feature>
<dbReference type="GO" id="GO:0005634">
    <property type="term" value="C:nucleus"/>
    <property type="evidence" value="ECO:0007669"/>
    <property type="project" value="TreeGrafter"/>
</dbReference>
<comment type="caution">
    <text evidence="6">The sequence shown here is derived from an EMBL/GenBank/DDBJ whole genome shotgun (WGS) entry which is preliminary data.</text>
</comment>
<keyword evidence="3" id="KW-0862">Zinc</keyword>
<dbReference type="AlphaFoldDB" id="A0A8J5HYM7"/>
<evidence type="ECO:0000256" key="1">
    <source>
        <dbReference type="ARBA" id="ARBA00022723"/>
    </source>
</evidence>
<evidence type="ECO:0000313" key="6">
    <source>
        <dbReference type="EMBL" id="KAG6527737.1"/>
    </source>
</evidence>
<feature type="compositionally biased region" description="Basic residues" evidence="4">
    <location>
        <begin position="435"/>
        <end position="444"/>
    </location>
</feature>
<keyword evidence="1" id="KW-0479">Metal-binding</keyword>
<dbReference type="GO" id="GO:0003700">
    <property type="term" value="F:DNA-binding transcription factor activity"/>
    <property type="evidence" value="ECO:0007669"/>
    <property type="project" value="TreeGrafter"/>
</dbReference>
<evidence type="ECO:0000313" key="7">
    <source>
        <dbReference type="Proteomes" id="UP000734854"/>
    </source>
</evidence>
<dbReference type="GO" id="GO:0008270">
    <property type="term" value="F:zinc ion binding"/>
    <property type="evidence" value="ECO:0007669"/>
    <property type="project" value="UniProtKB-KW"/>
</dbReference>
<proteinExistence type="predicted"/>
<keyword evidence="7" id="KW-1185">Reference proteome</keyword>
<dbReference type="PANTHER" id="PTHR31948">
    <property type="entry name" value="ZINC-FINGER HOMEODOMAIN PROTEIN 2"/>
    <property type="match status" value="1"/>
</dbReference>
<feature type="region of interest" description="Disordered" evidence="4">
    <location>
        <begin position="340"/>
        <end position="448"/>
    </location>
</feature>
<dbReference type="NCBIfam" id="TIGR01566">
    <property type="entry name" value="ZF_HD_prot_N"/>
    <property type="match status" value="1"/>
</dbReference>
<feature type="compositionally biased region" description="Low complexity" evidence="4">
    <location>
        <begin position="116"/>
        <end position="128"/>
    </location>
</feature>
<dbReference type="PROSITE" id="PS51523">
    <property type="entry name" value="ZF_HD_DIMER"/>
    <property type="match status" value="1"/>
</dbReference>
<gene>
    <name evidence="6" type="ORF">ZIOFF_009863</name>
</gene>
<evidence type="ECO:0000256" key="2">
    <source>
        <dbReference type="ARBA" id="ARBA00022771"/>
    </source>
</evidence>
<feature type="compositionally biased region" description="Polar residues" evidence="4">
    <location>
        <begin position="347"/>
        <end position="357"/>
    </location>
</feature>
<evidence type="ECO:0000256" key="3">
    <source>
        <dbReference type="ARBA" id="ARBA00022833"/>
    </source>
</evidence>
<feature type="compositionally biased region" description="Basic and acidic residues" evidence="4">
    <location>
        <begin position="418"/>
        <end position="432"/>
    </location>
</feature>
<name>A0A8J5HYM7_ZINOF</name>
<feature type="region of interest" description="Disordered" evidence="4">
    <location>
        <begin position="111"/>
        <end position="139"/>
    </location>
</feature>
<protein>
    <recommendedName>
        <fullName evidence="5">ZF-HD dimerization-type domain-containing protein</fullName>
    </recommendedName>
</protein>
<keyword evidence="2" id="KW-0863">Zinc-finger</keyword>
<accession>A0A8J5HYM7</accession>
<dbReference type="PANTHER" id="PTHR31948:SF140">
    <property type="entry name" value="ZINC-FINGER HOMEODOMAIN PROTEIN 2"/>
    <property type="match status" value="1"/>
</dbReference>
<dbReference type="InterPro" id="IPR006456">
    <property type="entry name" value="ZF_HD_homeobox_Cys/His_dimer"/>
</dbReference>